<evidence type="ECO:0000256" key="2">
    <source>
        <dbReference type="ARBA" id="ARBA00004714"/>
    </source>
</evidence>
<keyword evidence="9" id="KW-1185">Reference proteome</keyword>
<dbReference type="AlphaFoldDB" id="A0A835P4B6"/>
<dbReference type="EC" id="4.1.2.13" evidence="4"/>
<organism evidence="7 10">
    <name type="scientific">Vanilla planifolia</name>
    <name type="common">Vanilla</name>
    <dbReference type="NCBI Taxonomy" id="51239"/>
    <lineage>
        <taxon>Eukaryota</taxon>
        <taxon>Viridiplantae</taxon>
        <taxon>Streptophyta</taxon>
        <taxon>Embryophyta</taxon>
        <taxon>Tracheophyta</taxon>
        <taxon>Spermatophyta</taxon>
        <taxon>Magnoliopsida</taxon>
        <taxon>Liliopsida</taxon>
        <taxon>Asparagales</taxon>
        <taxon>Orchidaceae</taxon>
        <taxon>Vanilloideae</taxon>
        <taxon>Vanilleae</taxon>
        <taxon>Vanilla</taxon>
    </lineage>
</organism>
<dbReference type="Pfam" id="PF00274">
    <property type="entry name" value="Glycolytic"/>
    <property type="match status" value="1"/>
</dbReference>
<comment type="pathway">
    <text evidence="2">Carbohydrate degradation; glycolysis; D-glyceraldehyde 3-phosphate and glycerone phosphate from D-glucose: step 4/4.</text>
</comment>
<comment type="similarity">
    <text evidence="3">Belongs to the class I fructose-bisphosphate aldolase family.</text>
</comment>
<proteinExistence type="inferred from homology"/>
<evidence type="ECO:0000313" key="7">
    <source>
        <dbReference type="EMBL" id="KAG0446391.1"/>
    </source>
</evidence>
<keyword evidence="5" id="KW-0324">Glycolysis</keyword>
<dbReference type="Proteomes" id="UP000636800">
    <property type="component" value="Unassembled WGS sequence"/>
</dbReference>
<reference evidence="9 10" key="1">
    <citation type="journal article" date="2020" name="Nat. Food">
        <title>A phased Vanilla planifolia genome enables genetic improvement of flavour and production.</title>
        <authorList>
            <person name="Hasing T."/>
            <person name="Tang H."/>
            <person name="Brym M."/>
            <person name="Khazi F."/>
            <person name="Huang T."/>
            <person name="Chambers A.H."/>
        </authorList>
    </citation>
    <scope>NUCLEOTIDE SEQUENCE [LARGE SCALE GENOMIC DNA]</scope>
    <source>
        <tissue evidence="7">Leaf</tissue>
    </source>
</reference>
<evidence type="ECO:0000256" key="3">
    <source>
        <dbReference type="ARBA" id="ARBA00010387"/>
    </source>
</evidence>
<dbReference type="GO" id="GO:0006096">
    <property type="term" value="P:glycolytic process"/>
    <property type="evidence" value="ECO:0007669"/>
    <property type="project" value="UniProtKB-UniPathway"/>
</dbReference>
<dbReference type="InterPro" id="IPR000741">
    <property type="entry name" value="FBA_I"/>
</dbReference>
<dbReference type="GO" id="GO:0004332">
    <property type="term" value="F:fructose-bisphosphate aldolase activity"/>
    <property type="evidence" value="ECO:0007669"/>
    <property type="project" value="UniProtKB-EC"/>
</dbReference>
<dbReference type="EMBL" id="JADCNL010000581">
    <property type="protein sequence ID" value="KAG0446397.1"/>
    <property type="molecule type" value="Genomic_DNA"/>
</dbReference>
<evidence type="ECO:0000313" key="9">
    <source>
        <dbReference type="Proteomes" id="UP000636800"/>
    </source>
</evidence>
<evidence type="ECO:0000256" key="1">
    <source>
        <dbReference type="ARBA" id="ARBA00000441"/>
    </source>
</evidence>
<name>A0A835P4B6_VANPL</name>
<dbReference type="Proteomes" id="UP000639772">
    <property type="component" value="Unassembled WGS sequence"/>
</dbReference>
<evidence type="ECO:0000256" key="4">
    <source>
        <dbReference type="ARBA" id="ARBA00013068"/>
    </source>
</evidence>
<keyword evidence="6" id="KW-0456">Lyase</keyword>
<comment type="caution">
    <text evidence="7">The sequence shown here is derived from an EMBL/GenBank/DDBJ whole genome shotgun (WGS) entry which is preliminary data.</text>
</comment>
<evidence type="ECO:0000313" key="8">
    <source>
        <dbReference type="EMBL" id="KAG0446397.1"/>
    </source>
</evidence>
<gene>
    <name evidence="8" type="ORF">HPP92_028853</name>
    <name evidence="7" type="ORF">HPP92_028864</name>
</gene>
<comment type="catalytic activity">
    <reaction evidence="1">
        <text>beta-D-fructose 1,6-bisphosphate = D-glyceraldehyde 3-phosphate + dihydroxyacetone phosphate</text>
        <dbReference type="Rhea" id="RHEA:14729"/>
        <dbReference type="ChEBI" id="CHEBI:32966"/>
        <dbReference type="ChEBI" id="CHEBI:57642"/>
        <dbReference type="ChEBI" id="CHEBI:59776"/>
        <dbReference type="EC" id="4.1.2.13"/>
    </reaction>
</comment>
<dbReference type="EMBL" id="JADCNM010000582">
    <property type="protein sequence ID" value="KAG0446391.1"/>
    <property type="molecule type" value="Genomic_DNA"/>
</dbReference>
<evidence type="ECO:0000313" key="10">
    <source>
        <dbReference type="Proteomes" id="UP000639772"/>
    </source>
</evidence>
<dbReference type="Gene3D" id="3.20.20.70">
    <property type="entry name" value="Aldolase class I"/>
    <property type="match status" value="1"/>
</dbReference>
<dbReference type="InterPro" id="IPR013785">
    <property type="entry name" value="Aldolase_TIM"/>
</dbReference>
<protein>
    <recommendedName>
        <fullName evidence="4">fructose-bisphosphate aldolase</fullName>
        <ecNumber evidence="4">4.1.2.13</ecNumber>
    </recommendedName>
</protein>
<evidence type="ECO:0000256" key="5">
    <source>
        <dbReference type="ARBA" id="ARBA00023152"/>
    </source>
</evidence>
<sequence>MANLSRSAGVLPAPKAWTRHKELAGTIGETGFTHTTMIPVQLSSQLAINENANTCSICHHSREWPVPLLELRRSTGPMDIGRDAEVMSYLWLVAAKHLMTTHVSKDRCWLNMVTPGWSSWVVPCVAAVEHTVRPFRPVPAVPAIVFSGGQKRMVTLNSITEQPGRSHGRFFCPAASQQSTLAQGAGENKEARRCSLFMGTTRKDAGTYRHASWRRSQRSSCQGDHKKEALLTRGELKLLQPTNGVGYLDIPRKVMMTQVNCFYAHVDHDNEVRVRLTSQTVEAKATNIPYVPLPTRPHTHGARWTATNRVLNLRQLQTHFVMASSHDFFGYLDLPKVD</sequence>
<accession>A0A835P4B6</accession>
<evidence type="ECO:0000256" key="6">
    <source>
        <dbReference type="ARBA" id="ARBA00023239"/>
    </source>
</evidence>
<dbReference type="UniPathway" id="UPA00109">
    <property type="reaction ID" value="UER00183"/>
</dbReference>